<dbReference type="EC" id="2.1.1.107" evidence="2"/>
<dbReference type="GO" id="GO:0004851">
    <property type="term" value="F:uroporphyrin-III C-methyltransferase activity"/>
    <property type="evidence" value="ECO:0007669"/>
    <property type="project" value="UniProtKB-EC"/>
</dbReference>
<keyword evidence="2" id="KW-0489">Methyltransferase</keyword>
<feature type="region of interest" description="Disordered" evidence="1">
    <location>
        <begin position="1"/>
        <end position="20"/>
    </location>
</feature>
<dbReference type="EMBL" id="CP157675">
    <property type="protein sequence ID" value="XBP71256.1"/>
    <property type="molecule type" value="Genomic_DNA"/>
</dbReference>
<protein>
    <submittedName>
        <fullName evidence="2">Uroporphyrinogen-III C-methyltransferase</fullName>
        <ecNumber evidence="2">2.1.1.107</ecNumber>
    </submittedName>
</protein>
<dbReference type="RefSeq" id="WP_349280643.1">
    <property type="nucleotide sequence ID" value="NZ_CBCSCU010000017.1"/>
</dbReference>
<feature type="compositionally biased region" description="Pro residues" evidence="1">
    <location>
        <begin position="7"/>
        <end position="17"/>
    </location>
</feature>
<dbReference type="GO" id="GO:0032259">
    <property type="term" value="P:methylation"/>
    <property type="evidence" value="ECO:0007669"/>
    <property type="project" value="UniProtKB-KW"/>
</dbReference>
<evidence type="ECO:0000313" key="2">
    <source>
        <dbReference type="EMBL" id="XBP71256.1"/>
    </source>
</evidence>
<dbReference type="PANTHER" id="PTHR38043">
    <property type="entry name" value="PROTEIN HEMX"/>
    <property type="match status" value="1"/>
</dbReference>
<gene>
    <name evidence="2" type="ORF">ABLV49_05480</name>
</gene>
<dbReference type="Pfam" id="PF04375">
    <property type="entry name" value="HemX"/>
    <property type="match status" value="1"/>
</dbReference>
<proteinExistence type="predicted"/>
<organism evidence="2">
    <name type="scientific">Polaromonas hydrogenivorans</name>
    <dbReference type="NCBI Taxonomy" id="335476"/>
    <lineage>
        <taxon>Bacteria</taxon>
        <taxon>Pseudomonadati</taxon>
        <taxon>Pseudomonadota</taxon>
        <taxon>Betaproteobacteria</taxon>
        <taxon>Burkholderiales</taxon>
        <taxon>Comamonadaceae</taxon>
        <taxon>Polaromonas</taxon>
    </lineage>
</organism>
<dbReference type="AlphaFoldDB" id="A0AAU7LUI3"/>
<dbReference type="PANTHER" id="PTHR38043:SF1">
    <property type="entry name" value="PROTEIN HEMX"/>
    <property type="match status" value="1"/>
</dbReference>
<dbReference type="InterPro" id="IPR007470">
    <property type="entry name" value="HemX"/>
</dbReference>
<accession>A0AAU7LUI3</accession>
<reference evidence="2" key="1">
    <citation type="submission" date="2024-05" db="EMBL/GenBank/DDBJ databases">
        <authorList>
            <person name="Bunk B."/>
            <person name="Swiderski J."/>
            <person name="Sproer C."/>
            <person name="Thiel V."/>
        </authorList>
    </citation>
    <scope>NUCLEOTIDE SEQUENCE</scope>
    <source>
        <strain evidence="2">DSM 17735</strain>
    </source>
</reference>
<name>A0AAU7LUI3_9BURK</name>
<sequence>MSDSPSALPPLPRPAPQDEPVLERGLAPALPAAAMPDAWLVPRSWALVVAALAAAGLLGSALLWQKLGSIQEELARRTTDSSAQSIEARALAREAQDSARELSVRLALQETRLSEVSLQRTQLEELMQSLSRSRDENLVVDVESDLRLAQQRALLTGSAEPLLAALKSADMRLTRAAQPRLNPLQRAITRDIERIKGASVADVPALMLKLDELARLVDELPVANEMVSNSIPSPAGAVAVEPKDAAGSASAPAKSWLPGIDTQAAQAWSRRVLGSLWLEASQLLRVSRIDQPEAALLAPGQAFFLRENLKLRLLNARLALFSRQTDAARADLLNASNWLGKYFDPAARRTQAALQLLAQVQGQLKNTELPRLDETMAALATAAAGR</sequence>
<evidence type="ECO:0000256" key="1">
    <source>
        <dbReference type="SAM" id="MobiDB-lite"/>
    </source>
</evidence>
<keyword evidence="2" id="KW-0808">Transferase</keyword>